<dbReference type="Pfam" id="PF00072">
    <property type="entry name" value="Response_reg"/>
    <property type="match status" value="1"/>
</dbReference>
<dbReference type="PANTHER" id="PTHR43228:SF1">
    <property type="entry name" value="TWO-COMPONENT RESPONSE REGULATOR ARR22"/>
    <property type="match status" value="1"/>
</dbReference>
<organism evidence="3 4">
    <name type="scientific">Oryzomonas sagensis</name>
    <dbReference type="NCBI Taxonomy" id="2603857"/>
    <lineage>
        <taxon>Bacteria</taxon>
        <taxon>Pseudomonadati</taxon>
        <taxon>Thermodesulfobacteriota</taxon>
        <taxon>Desulfuromonadia</taxon>
        <taxon>Geobacterales</taxon>
        <taxon>Geobacteraceae</taxon>
        <taxon>Oryzomonas</taxon>
    </lineage>
</organism>
<dbReference type="Gene3D" id="3.40.50.2300">
    <property type="match status" value="1"/>
</dbReference>
<dbReference type="CDD" id="cd17546">
    <property type="entry name" value="REC_hyHK_CKI1_RcsC-like"/>
    <property type="match status" value="1"/>
</dbReference>
<evidence type="ECO:0000313" key="3">
    <source>
        <dbReference type="EMBL" id="KAB0669407.1"/>
    </source>
</evidence>
<dbReference type="InterPro" id="IPR052048">
    <property type="entry name" value="ST_Response_Regulator"/>
</dbReference>
<dbReference type="RefSeq" id="WP_151157085.1">
    <property type="nucleotide sequence ID" value="NZ_VZRA01000003.1"/>
</dbReference>
<dbReference type="PANTHER" id="PTHR43228">
    <property type="entry name" value="TWO-COMPONENT RESPONSE REGULATOR"/>
    <property type="match status" value="1"/>
</dbReference>
<dbReference type="SMART" id="SM00448">
    <property type="entry name" value="REC"/>
    <property type="match status" value="1"/>
</dbReference>
<reference evidence="3 4" key="1">
    <citation type="journal article" date="2020" name="Microorganisms">
        <title>Description of Three Novel Members in the Family Geobacteraceae, Oryzomonas japonicum gen. nov., sp. nov., Oryzomonas sagensis sp. nov., and Oryzomonas ruber sp. nov.</title>
        <authorList>
            <person name="Xu Z."/>
            <person name="Masuda Y."/>
            <person name="Hayakawa C."/>
            <person name="Ushijima N."/>
            <person name="Kawano K."/>
            <person name="Shiratori Y."/>
            <person name="Senoo K."/>
            <person name="Itoh H."/>
        </authorList>
    </citation>
    <scope>NUCLEOTIDE SEQUENCE [LARGE SCALE GENOMIC DNA]</scope>
    <source>
        <strain evidence="3 4">Red100</strain>
    </source>
</reference>
<dbReference type="PROSITE" id="PS50110">
    <property type="entry name" value="RESPONSE_REGULATORY"/>
    <property type="match status" value="1"/>
</dbReference>
<protein>
    <submittedName>
        <fullName evidence="3">Response regulator</fullName>
    </submittedName>
</protein>
<dbReference type="InterPro" id="IPR011006">
    <property type="entry name" value="CheY-like_superfamily"/>
</dbReference>
<feature type="modified residue" description="4-aspartylphosphate" evidence="1">
    <location>
        <position position="55"/>
    </location>
</feature>
<sequence length="131" mass="14856">MKCLIVEDDFISRRILKEMLSKHFDCDIAINGEEAVTSFRLAHEGKHPYDLICMDIMMPGVNGQEALRRIRELERSLQVPPQLEAKVIMTTALDDPQTVVQAFYKGGATAYLVKPIGRQKLMNELRVLGLL</sequence>
<dbReference type="SUPFAM" id="SSF52172">
    <property type="entry name" value="CheY-like"/>
    <property type="match status" value="1"/>
</dbReference>
<accession>A0ABQ6TLV8</accession>
<comment type="caution">
    <text evidence="3">The sequence shown here is derived from an EMBL/GenBank/DDBJ whole genome shotgun (WGS) entry which is preliminary data.</text>
</comment>
<proteinExistence type="predicted"/>
<dbReference type="InterPro" id="IPR001789">
    <property type="entry name" value="Sig_transdc_resp-reg_receiver"/>
</dbReference>
<evidence type="ECO:0000259" key="2">
    <source>
        <dbReference type="PROSITE" id="PS50110"/>
    </source>
</evidence>
<gene>
    <name evidence="3" type="ORF">F6V30_11375</name>
</gene>
<keyword evidence="1" id="KW-0597">Phosphoprotein</keyword>
<evidence type="ECO:0000313" key="4">
    <source>
        <dbReference type="Proteomes" id="UP000798046"/>
    </source>
</evidence>
<name>A0ABQ6TLV8_9BACT</name>
<feature type="domain" description="Response regulatory" evidence="2">
    <location>
        <begin position="2"/>
        <end position="129"/>
    </location>
</feature>
<keyword evidence="4" id="KW-1185">Reference proteome</keyword>
<dbReference type="EMBL" id="VZRA01000003">
    <property type="protein sequence ID" value="KAB0669407.1"/>
    <property type="molecule type" value="Genomic_DNA"/>
</dbReference>
<evidence type="ECO:0000256" key="1">
    <source>
        <dbReference type="PROSITE-ProRule" id="PRU00169"/>
    </source>
</evidence>
<dbReference type="Proteomes" id="UP000798046">
    <property type="component" value="Unassembled WGS sequence"/>
</dbReference>